<name>A0A081P7V9_9BACL</name>
<accession>A0A081P7V9</accession>
<dbReference type="SUPFAM" id="SSF53850">
    <property type="entry name" value="Periplasmic binding protein-like II"/>
    <property type="match status" value="1"/>
</dbReference>
<dbReference type="AlphaFoldDB" id="A0A081P7V9"/>
<evidence type="ECO:0000256" key="2">
    <source>
        <dbReference type="ARBA" id="ARBA00008520"/>
    </source>
</evidence>
<evidence type="ECO:0000313" key="6">
    <source>
        <dbReference type="Proteomes" id="UP000028123"/>
    </source>
</evidence>
<dbReference type="PANTHER" id="PTHR43649:SF31">
    <property type="entry name" value="SN-GLYCEROL-3-PHOSPHATE-BINDING PERIPLASMIC PROTEIN UGPB"/>
    <property type="match status" value="1"/>
</dbReference>
<dbReference type="Pfam" id="PF13416">
    <property type="entry name" value="SBP_bac_8"/>
    <property type="match status" value="1"/>
</dbReference>
<evidence type="ECO:0000256" key="4">
    <source>
        <dbReference type="ARBA" id="ARBA00022729"/>
    </source>
</evidence>
<comment type="subcellular location">
    <subcellularLocation>
        <location evidence="1">Cell envelope</location>
    </subcellularLocation>
</comment>
<reference evidence="5 6" key="1">
    <citation type="submission" date="2014-06" db="EMBL/GenBank/DDBJ databases">
        <title>Draft genome sequence of Paenibacillus sp. MSt1.</title>
        <authorList>
            <person name="Aw Y.K."/>
            <person name="Ong K.S."/>
            <person name="Gan H.M."/>
            <person name="Lee S.M."/>
        </authorList>
    </citation>
    <scope>NUCLEOTIDE SEQUENCE [LARGE SCALE GENOMIC DNA]</scope>
    <source>
        <strain evidence="5 6">MSt1</strain>
    </source>
</reference>
<protein>
    <recommendedName>
        <fullName evidence="7">ABC transporter substrate-binding protein</fullName>
    </recommendedName>
</protein>
<dbReference type="InterPro" id="IPR050490">
    <property type="entry name" value="Bact_solute-bd_prot1"/>
</dbReference>
<dbReference type="Gene3D" id="3.40.190.10">
    <property type="entry name" value="Periplasmic binding protein-like II"/>
    <property type="match status" value="1"/>
</dbReference>
<dbReference type="OrthoDB" id="2516739at2"/>
<keyword evidence="6" id="KW-1185">Reference proteome</keyword>
<comment type="similarity">
    <text evidence="2">Belongs to the bacterial solute-binding protein 1 family.</text>
</comment>
<dbReference type="InterPro" id="IPR006059">
    <property type="entry name" value="SBP"/>
</dbReference>
<dbReference type="eggNOG" id="COG1653">
    <property type="taxonomic scope" value="Bacteria"/>
</dbReference>
<dbReference type="RefSeq" id="WP_036677913.1">
    <property type="nucleotide sequence ID" value="NZ_JNVM01000005.1"/>
</dbReference>
<organism evidence="5 6">
    <name type="scientific">Paenibacillus tyrfis</name>
    <dbReference type="NCBI Taxonomy" id="1501230"/>
    <lineage>
        <taxon>Bacteria</taxon>
        <taxon>Bacillati</taxon>
        <taxon>Bacillota</taxon>
        <taxon>Bacilli</taxon>
        <taxon>Bacillales</taxon>
        <taxon>Paenibacillaceae</taxon>
        <taxon>Paenibacillus</taxon>
    </lineage>
</organism>
<evidence type="ECO:0000256" key="3">
    <source>
        <dbReference type="ARBA" id="ARBA00022448"/>
    </source>
</evidence>
<dbReference type="GO" id="GO:0030313">
    <property type="term" value="C:cell envelope"/>
    <property type="evidence" value="ECO:0007669"/>
    <property type="project" value="UniProtKB-SubCell"/>
</dbReference>
<proteinExistence type="inferred from homology"/>
<evidence type="ECO:0000256" key="1">
    <source>
        <dbReference type="ARBA" id="ARBA00004196"/>
    </source>
</evidence>
<dbReference type="PANTHER" id="PTHR43649">
    <property type="entry name" value="ARABINOSE-BINDING PROTEIN-RELATED"/>
    <property type="match status" value="1"/>
</dbReference>
<evidence type="ECO:0008006" key="7">
    <source>
        <dbReference type="Google" id="ProtNLM"/>
    </source>
</evidence>
<dbReference type="Proteomes" id="UP000028123">
    <property type="component" value="Unassembled WGS sequence"/>
</dbReference>
<sequence>MKLRTWLVRLALGCIAAGALVYGLTHGKLSEDEPKPSAPPASLSIWVYSKGWEDMVHAFGQRYPHIDVQIRSFRSYEQLYTELLASISAGAAPQLAEIHSFYGVAQLAATGAAMPAEDILTAGNPTFLPAFSAAFRYRDEDWAVPFGGSVPVLYYREEPFKRLAGRAPALGTWEEVRQTLLLAKEPPGEEVSKGYGTMTVDKELPWFLASLSYAPKETGGPAAERTRSALELWRNLTHESKLMNPLQHDRAASDFINGKAGMYVGSSDKLPTIERYIGGKFSFDLAKLPTWKQEALLPGVHGLAVLKSDPERLKAAQSFVQEITAPEAQSALWNTVGLIPARTDVLAKLEEEPALSERLRRILSWIPSLAGRAPQYDDYERWKRTERMLEQIELNPQEPVEDARMLY</sequence>
<dbReference type="EMBL" id="JNVM01000005">
    <property type="protein sequence ID" value="KEQ26782.1"/>
    <property type="molecule type" value="Genomic_DNA"/>
</dbReference>
<evidence type="ECO:0000313" key="5">
    <source>
        <dbReference type="EMBL" id="KEQ26782.1"/>
    </source>
</evidence>
<keyword evidence="4" id="KW-0732">Signal</keyword>
<gene>
    <name evidence="5" type="ORF">ET33_28890</name>
</gene>
<keyword evidence="3" id="KW-0813">Transport</keyword>
<comment type="caution">
    <text evidence="5">The sequence shown here is derived from an EMBL/GenBank/DDBJ whole genome shotgun (WGS) entry which is preliminary data.</text>
</comment>